<gene>
    <name evidence="2" type="ORF">GON04_19445</name>
</gene>
<dbReference type="RefSeq" id="WP_157399669.1">
    <property type="nucleotide sequence ID" value="NZ_WSEL01000009.1"/>
</dbReference>
<dbReference type="EMBL" id="WSEL01000009">
    <property type="protein sequence ID" value="MVQ31642.1"/>
    <property type="molecule type" value="Genomic_DNA"/>
</dbReference>
<dbReference type="SUPFAM" id="SSF54427">
    <property type="entry name" value="NTF2-like"/>
    <property type="match status" value="1"/>
</dbReference>
<reference evidence="2 3" key="1">
    <citation type="submission" date="2019-12" db="EMBL/GenBank/DDBJ databases">
        <authorList>
            <person name="Huq M.A."/>
        </authorList>
    </citation>
    <scope>NUCLEOTIDE SEQUENCE [LARGE SCALE GENOMIC DNA]</scope>
    <source>
        <strain evidence="2 3">MAH-25</strain>
    </source>
</reference>
<keyword evidence="3" id="KW-1185">Reference proteome</keyword>
<proteinExistence type="predicted"/>
<dbReference type="AlphaFoldDB" id="A0A6N8IYD7"/>
<dbReference type="Gene3D" id="3.10.450.50">
    <property type="match status" value="1"/>
</dbReference>
<name>A0A6N8IYD7_9BURK</name>
<protein>
    <recommendedName>
        <fullName evidence="1">SnoaL-like domain-containing protein</fullName>
    </recommendedName>
</protein>
<accession>A0A6N8IYD7</accession>
<dbReference type="Proteomes" id="UP000469385">
    <property type="component" value="Unassembled WGS sequence"/>
</dbReference>
<sequence>MGATANSPLDVVKAAYAAFGAGNVPGILELAAEDVDWAFIGAKGLPYTGKFRGRSAVEKWFAAVFATDEVQAFEPREFLAAAEHVTVLGWEKTRALPDGKVFEAEWVHVFTVRGGRVARFWGMYDTQAAAAART</sequence>
<dbReference type="Pfam" id="PF12680">
    <property type="entry name" value="SnoaL_2"/>
    <property type="match status" value="1"/>
</dbReference>
<evidence type="ECO:0000313" key="3">
    <source>
        <dbReference type="Proteomes" id="UP000469385"/>
    </source>
</evidence>
<organism evidence="2 3">
    <name type="scientific">Ramlibacter pinisoli</name>
    <dbReference type="NCBI Taxonomy" id="2682844"/>
    <lineage>
        <taxon>Bacteria</taxon>
        <taxon>Pseudomonadati</taxon>
        <taxon>Pseudomonadota</taxon>
        <taxon>Betaproteobacteria</taxon>
        <taxon>Burkholderiales</taxon>
        <taxon>Comamonadaceae</taxon>
        <taxon>Ramlibacter</taxon>
    </lineage>
</organism>
<dbReference type="InterPro" id="IPR037401">
    <property type="entry name" value="SnoaL-like"/>
</dbReference>
<comment type="caution">
    <text evidence="2">The sequence shown here is derived from an EMBL/GenBank/DDBJ whole genome shotgun (WGS) entry which is preliminary data.</text>
</comment>
<feature type="domain" description="SnoaL-like" evidence="1">
    <location>
        <begin position="12"/>
        <end position="119"/>
    </location>
</feature>
<dbReference type="PANTHER" id="PTHR41252">
    <property type="entry name" value="BLR2505 PROTEIN"/>
    <property type="match status" value="1"/>
</dbReference>
<dbReference type="InterPro" id="IPR032710">
    <property type="entry name" value="NTF2-like_dom_sf"/>
</dbReference>
<evidence type="ECO:0000259" key="1">
    <source>
        <dbReference type="Pfam" id="PF12680"/>
    </source>
</evidence>
<dbReference type="PANTHER" id="PTHR41252:SF1">
    <property type="entry name" value="BLR2505 PROTEIN"/>
    <property type="match status" value="1"/>
</dbReference>
<evidence type="ECO:0000313" key="2">
    <source>
        <dbReference type="EMBL" id="MVQ31642.1"/>
    </source>
</evidence>